<keyword evidence="1" id="KW-0560">Oxidoreductase</keyword>
<dbReference type="PANTHER" id="PTHR43157:SF31">
    <property type="entry name" value="PHOSPHATIDYLINOSITOL-GLYCAN BIOSYNTHESIS CLASS F PROTEIN"/>
    <property type="match status" value="1"/>
</dbReference>
<name>W8KXA9_9GAMM</name>
<dbReference type="PANTHER" id="PTHR43157">
    <property type="entry name" value="PHOSPHATIDYLINOSITOL-GLYCAN BIOSYNTHESIS CLASS F PROTEIN-RELATED"/>
    <property type="match status" value="1"/>
</dbReference>
<dbReference type="Proteomes" id="UP000019442">
    <property type="component" value="Chromosome"/>
</dbReference>
<dbReference type="InterPro" id="IPR002347">
    <property type="entry name" value="SDR_fam"/>
</dbReference>
<dbReference type="PRINTS" id="PR00081">
    <property type="entry name" value="GDHRDH"/>
</dbReference>
<proteinExistence type="predicted"/>
<evidence type="ECO:0000313" key="2">
    <source>
        <dbReference type="EMBL" id="AHK80161.1"/>
    </source>
</evidence>
<accession>W8KXA9</accession>
<dbReference type="InterPro" id="IPR036291">
    <property type="entry name" value="NAD(P)-bd_dom_sf"/>
</dbReference>
<dbReference type="SUPFAM" id="SSF51735">
    <property type="entry name" value="NAD(P)-binding Rossmann-fold domains"/>
    <property type="match status" value="1"/>
</dbReference>
<dbReference type="HOGENOM" id="CLU_010194_44_2_6"/>
<dbReference type="OrthoDB" id="109589at2"/>
<sequence>MSSSDPTQHTALITGANSGLGKAIAMDLARRGMTLVMVCRSLSRGEQARWEIRAETGNEDIYLITGDLTEQADVRRVAAQFKRDFKALHLLINNAGSAFPERRLTGDGVEKALAINHVAPFLLTQLLLPRLQSSAPARIINVGTRFNTAMDLDDLNWEKRRYRMMQAYGQSKLGMLHTTFALARQLEGTGVTVNCVFPGVFMSNLGGTDGAQNAFWRAVARWLGWAIPPAERAAQGVIHHATAPESAALNGQYLSRKGPIKAPAQARDPAMNQRVVQATEALIAPP</sequence>
<dbReference type="Gene3D" id="3.40.50.720">
    <property type="entry name" value="NAD(P)-binding Rossmann-like Domain"/>
    <property type="match status" value="1"/>
</dbReference>
<evidence type="ECO:0000313" key="3">
    <source>
        <dbReference type="Proteomes" id="UP000019442"/>
    </source>
</evidence>
<organism evidence="2 3">
    <name type="scientific">Ectothiorhodospira haloalkaliphila</name>
    <dbReference type="NCBI Taxonomy" id="421628"/>
    <lineage>
        <taxon>Bacteria</taxon>
        <taxon>Pseudomonadati</taxon>
        <taxon>Pseudomonadota</taxon>
        <taxon>Gammaproteobacteria</taxon>
        <taxon>Chromatiales</taxon>
        <taxon>Ectothiorhodospiraceae</taxon>
        <taxon>Ectothiorhodospira</taxon>
    </lineage>
</organism>
<reference evidence="3" key="2">
    <citation type="submission" date="2014-02" db="EMBL/GenBank/DDBJ databases">
        <title>Draft Genome Sequence of extremely halophilic bacteria Halorhodospira halochloris.</title>
        <authorList>
            <person name="Singh K.S."/>
        </authorList>
    </citation>
    <scope>NUCLEOTIDE SEQUENCE [LARGE SCALE GENOMIC DNA]</scope>
    <source>
        <strain evidence="3">A</strain>
    </source>
</reference>
<protein>
    <submittedName>
        <fullName evidence="2">Short-chain dehydrogenase</fullName>
    </submittedName>
</protein>
<dbReference type="EMBL" id="CP007268">
    <property type="protein sequence ID" value="AHK80161.1"/>
    <property type="molecule type" value="Genomic_DNA"/>
</dbReference>
<dbReference type="GO" id="GO:0016491">
    <property type="term" value="F:oxidoreductase activity"/>
    <property type="evidence" value="ECO:0007669"/>
    <property type="project" value="UniProtKB-KW"/>
</dbReference>
<keyword evidence="3" id="KW-1185">Reference proteome</keyword>
<reference evidence="2 3" key="1">
    <citation type="journal article" date="2014" name="J Genomics">
        <title>Draft Genome Sequence of the Extremely Halophilic Phototrophic Purple Sulfur Bacterium Halorhodospira halochloris.</title>
        <authorList>
            <person name="Singh K.S."/>
            <person name="Kirksey J."/>
            <person name="Hoff W.D."/>
            <person name="Deole R."/>
        </authorList>
    </citation>
    <scope>NUCLEOTIDE SEQUENCE [LARGE SCALE GENOMIC DNA]</scope>
    <source>
        <strain evidence="2 3">A</strain>
    </source>
</reference>
<dbReference type="Pfam" id="PF00106">
    <property type="entry name" value="adh_short"/>
    <property type="match status" value="1"/>
</dbReference>
<dbReference type="AlphaFoldDB" id="W8KXA9"/>
<evidence type="ECO:0000256" key="1">
    <source>
        <dbReference type="ARBA" id="ARBA00023002"/>
    </source>
</evidence>
<dbReference type="KEGG" id="hhc:M911_14520"/>
<gene>
    <name evidence="2" type="ORF">M911_14520</name>
</gene>